<keyword evidence="2" id="KW-1185">Reference proteome</keyword>
<reference evidence="1 2" key="1">
    <citation type="journal article" date="2015" name="Genome Announc.">
        <title>Complete Genome Sequence of Steroid-Transforming Nocardioides simplex VKM Ac-2033D.</title>
        <authorList>
            <person name="Shtratnikova V.Y."/>
            <person name="Schelkunov M.I."/>
            <person name="Pekov Y.A."/>
            <person name="Fokina V.V."/>
            <person name="Logacheva M.D."/>
            <person name="Sokolov S.L."/>
            <person name="Bragin E.Y."/>
            <person name="Ashapkin V.V."/>
            <person name="Donova M.V."/>
        </authorList>
    </citation>
    <scope>NUCLEOTIDE SEQUENCE [LARGE SCALE GENOMIC DNA]</scope>
    <source>
        <strain evidence="1 2">VKM Ac-2033D</strain>
    </source>
</reference>
<protein>
    <submittedName>
        <fullName evidence="1">Oxidoreductase ylbE</fullName>
    </submittedName>
</protein>
<organism evidence="1 2">
    <name type="scientific">Nocardioides simplex</name>
    <name type="common">Arthrobacter simplex</name>
    <dbReference type="NCBI Taxonomy" id="2045"/>
    <lineage>
        <taxon>Bacteria</taxon>
        <taxon>Bacillati</taxon>
        <taxon>Actinomycetota</taxon>
        <taxon>Actinomycetes</taxon>
        <taxon>Propionibacteriales</taxon>
        <taxon>Nocardioidaceae</taxon>
        <taxon>Pimelobacter</taxon>
    </lineage>
</organism>
<sequence length="219" mass="22419">MRIAVVGGSGQIARLLHPLLVTAGHHPVALVRNEAQRPDLEALGAEVRLLDIENSDVAGFATAFAGCDAVVFAAGGGPDGNIDRKRTVDLEGSLKSSAAAESLGIQRFVQISAIDVDTPVSPDAPAVWAAYVAAKRDADIALRDGPLAWTILRPGRLTDDPPTGLVSLGPSVARGDVTRGDVAAVVAAVVDDERTVGKQWNLVGGETPVAEAVAAAVLG</sequence>
<dbReference type="KEGG" id="psim:KR76_07980"/>
<dbReference type="RefSeq" id="WP_038677604.1">
    <property type="nucleotide sequence ID" value="NZ_BJMC01000017.1"/>
</dbReference>
<dbReference type="AlphaFoldDB" id="A0A0A1DJF1"/>
<dbReference type="PANTHER" id="PTHR15020:SF50">
    <property type="entry name" value="UPF0659 PROTEIN YMR090W"/>
    <property type="match status" value="1"/>
</dbReference>
<dbReference type="EMBL" id="CP009896">
    <property type="protein sequence ID" value="AIY16723.1"/>
    <property type="molecule type" value="Genomic_DNA"/>
</dbReference>
<dbReference type="Gene3D" id="3.40.50.720">
    <property type="entry name" value="NAD(P)-binding Rossmann-like Domain"/>
    <property type="match status" value="1"/>
</dbReference>
<dbReference type="HOGENOM" id="CLU_025711_1_1_11"/>
<evidence type="ECO:0000313" key="1">
    <source>
        <dbReference type="EMBL" id="AIY16723.1"/>
    </source>
</evidence>
<dbReference type="InterPro" id="IPR016040">
    <property type="entry name" value="NAD(P)-bd_dom"/>
</dbReference>
<dbReference type="SUPFAM" id="SSF51735">
    <property type="entry name" value="NAD(P)-binding Rossmann-fold domains"/>
    <property type="match status" value="1"/>
</dbReference>
<dbReference type="Proteomes" id="UP000030300">
    <property type="component" value="Chromosome"/>
</dbReference>
<evidence type="ECO:0000313" key="2">
    <source>
        <dbReference type="Proteomes" id="UP000030300"/>
    </source>
</evidence>
<accession>A0A0A1DJF1</accession>
<dbReference type="InterPro" id="IPR036291">
    <property type="entry name" value="NAD(P)-bd_dom_sf"/>
</dbReference>
<dbReference type="eggNOG" id="COG0702">
    <property type="taxonomic scope" value="Bacteria"/>
</dbReference>
<name>A0A0A1DJF1_NOCSI</name>
<dbReference type="Pfam" id="PF13460">
    <property type="entry name" value="NAD_binding_10"/>
    <property type="match status" value="1"/>
</dbReference>
<dbReference type="GeneID" id="96608860"/>
<dbReference type="OrthoDB" id="4248066at2"/>
<proteinExistence type="predicted"/>
<dbReference type="PANTHER" id="PTHR15020">
    <property type="entry name" value="FLAVIN REDUCTASE-RELATED"/>
    <property type="match status" value="1"/>
</dbReference>
<dbReference type="STRING" id="2045.KR76_07980"/>
<gene>
    <name evidence="1" type="ORF">KR76_07980</name>
</gene>